<organism evidence="2 3">
    <name type="scientific">Aeromicrobium endophyticum</name>
    <dbReference type="NCBI Taxonomy" id="2292704"/>
    <lineage>
        <taxon>Bacteria</taxon>
        <taxon>Bacillati</taxon>
        <taxon>Actinomycetota</taxon>
        <taxon>Actinomycetes</taxon>
        <taxon>Propionibacteriales</taxon>
        <taxon>Nocardioidaceae</taxon>
        <taxon>Aeromicrobium</taxon>
    </lineage>
</organism>
<gene>
    <name evidence="2" type="ORF">DX116_18810</name>
</gene>
<evidence type="ECO:0000313" key="3">
    <source>
        <dbReference type="Proteomes" id="UP000265581"/>
    </source>
</evidence>
<comment type="caution">
    <text evidence="2">The sequence shown here is derived from an EMBL/GenBank/DDBJ whole genome shotgun (WGS) entry which is preliminary data.</text>
</comment>
<keyword evidence="1" id="KW-0812">Transmembrane</keyword>
<feature type="transmembrane region" description="Helical" evidence="1">
    <location>
        <begin position="22"/>
        <end position="41"/>
    </location>
</feature>
<evidence type="ECO:0000313" key="2">
    <source>
        <dbReference type="EMBL" id="REK68913.1"/>
    </source>
</evidence>
<accession>A0A371NZ02</accession>
<dbReference type="Proteomes" id="UP000265581">
    <property type="component" value="Unassembled WGS sequence"/>
</dbReference>
<evidence type="ECO:0008006" key="4">
    <source>
        <dbReference type="Google" id="ProtNLM"/>
    </source>
</evidence>
<keyword evidence="1" id="KW-1133">Transmembrane helix</keyword>
<keyword evidence="1" id="KW-0472">Membrane</keyword>
<keyword evidence="3" id="KW-1185">Reference proteome</keyword>
<reference evidence="2 3" key="1">
    <citation type="submission" date="2018-08" db="EMBL/GenBank/DDBJ databases">
        <title>Aeromicrobium sp. M2KJ-4, whole genome shotgun sequence.</title>
        <authorList>
            <person name="Tuo L."/>
        </authorList>
    </citation>
    <scope>NUCLEOTIDE SEQUENCE [LARGE SCALE GENOMIC DNA]</scope>
    <source>
        <strain evidence="2 3">M2KJ-4</strain>
    </source>
</reference>
<feature type="transmembrane region" description="Helical" evidence="1">
    <location>
        <begin position="47"/>
        <end position="69"/>
    </location>
</feature>
<dbReference type="AlphaFoldDB" id="A0A371NZ02"/>
<dbReference type="RefSeq" id="WP_119705835.1">
    <property type="nucleotide sequence ID" value="NZ_JBHSOI010000001.1"/>
</dbReference>
<dbReference type="EMBL" id="QUBR01000003">
    <property type="protein sequence ID" value="REK68913.1"/>
    <property type="molecule type" value="Genomic_DNA"/>
</dbReference>
<name>A0A371NZ02_9ACTN</name>
<sequence length="82" mass="8836">MTGHRILEYLGLRHEPGTTRTGAERALSWVMVAAVVVALFVTRDLAFWPQVAILVGVALVAGLAVGVVLTRATARRERSPDV</sequence>
<proteinExistence type="predicted"/>
<protein>
    <recommendedName>
        <fullName evidence="4">DUF202 domain-containing protein</fullName>
    </recommendedName>
</protein>
<evidence type="ECO:0000256" key="1">
    <source>
        <dbReference type="SAM" id="Phobius"/>
    </source>
</evidence>